<dbReference type="AlphaFoldDB" id="A0A183KK16"/>
<feature type="region of interest" description="Disordered" evidence="1">
    <location>
        <begin position="1"/>
        <end position="45"/>
    </location>
</feature>
<proteinExistence type="predicted"/>
<feature type="compositionally biased region" description="Polar residues" evidence="1">
    <location>
        <begin position="1"/>
        <end position="21"/>
    </location>
</feature>
<keyword evidence="3" id="KW-1185">Reference proteome</keyword>
<sequence>MNSRINAKTKSSVPDTPITKSELTKKFTNRLDRSTSLKNNTNPFY</sequence>
<evidence type="ECO:0000313" key="3">
    <source>
        <dbReference type="Proteomes" id="UP000279833"/>
    </source>
</evidence>
<evidence type="ECO:0000313" key="2">
    <source>
        <dbReference type="EMBL" id="VDP59097.1"/>
    </source>
</evidence>
<accession>A0A183KK16</accession>
<gene>
    <name evidence="2" type="ORF">SCUD_LOCUS15376</name>
</gene>
<evidence type="ECO:0000256" key="1">
    <source>
        <dbReference type="SAM" id="MobiDB-lite"/>
    </source>
</evidence>
<feature type="compositionally biased region" description="Polar residues" evidence="1">
    <location>
        <begin position="36"/>
        <end position="45"/>
    </location>
</feature>
<organism evidence="4">
    <name type="scientific">Schistosoma curassoni</name>
    <dbReference type="NCBI Taxonomy" id="6186"/>
    <lineage>
        <taxon>Eukaryota</taxon>
        <taxon>Metazoa</taxon>
        <taxon>Spiralia</taxon>
        <taxon>Lophotrochozoa</taxon>
        <taxon>Platyhelminthes</taxon>
        <taxon>Trematoda</taxon>
        <taxon>Digenea</taxon>
        <taxon>Strigeidida</taxon>
        <taxon>Schistosomatoidea</taxon>
        <taxon>Schistosomatidae</taxon>
        <taxon>Schistosoma</taxon>
    </lineage>
</organism>
<dbReference type="EMBL" id="UZAK01037558">
    <property type="protein sequence ID" value="VDP59097.1"/>
    <property type="molecule type" value="Genomic_DNA"/>
</dbReference>
<reference evidence="4" key="1">
    <citation type="submission" date="2016-06" db="UniProtKB">
        <authorList>
            <consortium name="WormBaseParasite"/>
        </authorList>
    </citation>
    <scope>IDENTIFICATION</scope>
</reference>
<reference evidence="2 3" key="2">
    <citation type="submission" date="2018-11" db="EMBL/GenBank/DDBJ databases">
        <authorList>
            <consortium name="Pathogen Informatics"/>
        </authorList>
    </citation>
    <scope>NUCLEOTIDE SEQUENCE [LARGE SCALE GENOMIC DNA]</scope>
    <source>
        <strain evidence="2">Dakar</strain>
        <strain evidence="3">Dakar, Senegal</strain>
    </source>
</reference>
<protein>
    <submittedName>
        <fullName evidence="2 4">Uncharacterized protein</fullName>
    </submittedName>
</protein>
<dbReference type="WBParaSite" id="SCUD_0001537901-mRNA-1">
    <property type="protein sequence ID" value="SCUD_0001537901-mRNA-1"/>
    <property type="gene ID" value="SCUD_0001537901"/>
</dbReference>
<feature type="compositionally biased region" description="Basic and acidic residues" evidence="1">
    <location>
        <begin position="22"/>
        <end position="35"/>
    </location>
</feature>
<dbReference type="Proteomes" id="UP000279833">
    <property type="component" value="Unassembled WGS sequence"/>
</dbReference>
<name>A0A183KK16_9TREM</name>
<evidence type="ECO:0000313" key="4">
    <source>
        <dbReference type="WBParaSite" id="SCUD_0001537901-mRNA-1"/>
    </source>
</evidence>